<accession>A0A7H9BT41</accession>
<feature type="compositionally biased region" description="Basic and acidic residues" evidence="1">
    <location>
        <begin position="8"/>
        <end position="19"/>
    </location>
</feature>
<dbReference type="AlphaFoldDB" id="A0A7H9BT41"/>
<evidence type="ECO:0000313" key="2">
    <source>
        <dbReference type="EMBL" id="QLH14179.1"/>
    </source>
</evidence>
<feature type="region of interest" description="Disordered" evidence="1">
    <location>
        <begin position="1"/>
        <end position="31"/>
    </location>
</feature>
<proteinExistence type="predicted"/>
<dbReference type="Proteomes" id="UP000509322">
    <property type="component" value="Chromosome 1"/>
</dbReference>
<evidence type="ECO:0000256" key="1">
    <source>
        <dbReference type="SAM" id="MobiDB-lite"/>
    </source>
</evidence>
<evidence type="ECO:0000313" key="3">
    <source>
        <dbReference type="Proteomes" id="UP000509322"/>
    </source>
</evidence>
<organism evidence="2 3">
    <name type="scientific">Paracoccus pantotrophus</name>
    <name type="common">Thiosphaera pantotropha</name>
    <dbReference type="NCBI Taxonomy" id="82367"/>
    <lineage>
        <taxon>Bacteria</taxon>
        <taxon>Pseudomonadati</taxon>
        <taxon>Pseudomonadota</taxon>
        <taxon>Alphaproteobacteria</taxon>
        <taxon>Rhodobacterales</taxon>
        <taxon>Paracoccaceae</taxon>
        <taxon>Paracoccus</taxon>
    </lineage>
</organism>
<protein>
    <submittedName>
        <fullName evidence="2">DUF2285 domain-containing protein</fullName>
    </submittedName>
</protein>
<dbReference type="EMBL" id="CP058689">
    <property type="protein sequence ID" value="QLH14179.1"/>
    <property type="molecule type" value="Genomic_DNA"/>
</dbReference>
<sequence length="99" mass="11287">MQRLPLIENREPAMAREFQDQPPAGDEPTSYDKEQLTLYLRLLDADRDGAGWQEAFEIIFGIDPSEHPERAEKVFTSHLDRAKWLASSGYLELLIAGRG</sequence>
<gene>
    <name evidence="2" type="ORF">HYQ43_01890</name>
</gene>
<name>A0A7H9BT41_PARPN</name>
<reference evidence="2 3" key="1">
    <citation type="submission" date="2020-07" db="EMBL/GenBank/DDBJ databases">
        <title>The complete genome of Paracoccus pantotrophus ACCC 10489.</title>
        <authorList>
            <person name="Si Y."/>
        </authorList>
    </citation>
    <scope>NUCLEOTIDE SEQUENCE [LARGE SCALE GENOMIC DNA]</scope>
    <source>
        <strain evidence="2 3">ACCC10489</strain>
    </source>
</reference>